<evidence type="ECO:0000256" key="5">
    <source>
        <dbReference type="ARBA" id="ARBA00022729"/>
    </source>
</evidence>
<dbReference type="GO" id="GO:0005886">
    <property type="term" value="C:plasma membrane"/>
    <property type="evidence" value="ECO:0007669"/>
    <property type="project" value="TreeGrafter"/>
</dbReference>
<evidence type="ECO:0000256" key="3">
    <source>
        <dbReference type="ARBA" id="ARBA00022614"/>
    </source>
</evidence>
<comment type="subcellular location">
    <subcellularLocation>
        <location evidence="1">Membrane</location>
        <topology evidence="1">Single-pass membrane protein</topology>
    </subcellularLocation>
</comment>
<feature type="region of interest" description="Disordered" evidence="11">
    <location>
        <begin position="1088"/>
        <end position="1135"/>
    </location>
</feature>
<evidence type="ECO:0000313" key="15">
    <source>
        <dbReference type="EMBL" id="CAG6782378.1"/>
    </source>
</evidence>
<feature type="domain" description="TIR" evidence="14">
    <location>
        <begin position="878"/>
        <end position="1011"/>
    </location>
</feature>
<dbReference type="PROSITE" id="PS50104">
    <property type="entry name" value="TIR"/>
    <property type="match status" value="1"/>
</dbReference>
<evidence type="ECO:0000256" key="13">
    <source>
        <dbReference type="SAM" id="SignalP"/>
    </source>
</evidence>
<dbReference type="PANTHER" id="PTHR24365">
    <property type="entry name" value="TOLL-LIKE RECEPTOR"/>
    <property type="match status" value="1"/>
</dbReference>
<dbReference type="InterPro" id="IPR003591">
    <property type="entry name" value="Leu-rich_rpt_typical-subtyp"/>
</dbReference>
<dbReference type="InterPro" id="IPR001611">
    <property type="entry name" value="Leu-rich_rpt"/>
</dbReference>
<name>A0A8D9BC34_9HEMI</name>
<dbReference type="PANTHER" id="PTHR24365:SF541">
    <property type="entry name" value="PROTEIN TOLL-RELATED"/>
    <property type="match status" value="1"/>
</dbReference>
<dbReference type="SMART" id="SM00255">
    <property type="entry name" value="TIR"/>
    <property type="match status" value="1"/>
</dbReference>
<dbReference type="SMART" id="SM00365">
    <property type="entry name" value="LRR_SD22"/>
    <property type="match status" value="6"/>
</dbReference>
<dbReference type="Pfam" id="PF13855">
    <property type="entry name" value="LRR_8"/>
    <property type="match status" value="3"/>
</dbReference>
<evidence type="ECO:0000256" key="7">
    <source>
        <dbReference type="ARBA" id="ARBA00022989"/>
    </source>
</evidence>
<evidence type="ECO:0000256" key="10">
    <source>
        <dbReference type="ARBA" id="ARBA00023180"/>
    </source>
</evidence>
<evidence type="ECO:0000256" key="12">
    <source>
        <dbReference type="SAM" id="Phobius"/>
    </source>
</evidence>
<proteinExistence type="inferred from homology"/>
<dbReference type="Pfam" id="PF01582">
    <property type="entry name" value="TIR"/>
    <property type="match status" value="1"/>
</dbReference>
<evidence type="ECO:0000256" key="1">
    <source>
        <dbReference type="ARBA" id="ARBA00004167"/>
    </source>
</evidence>
<dbReference type="SUPFAM" id="SSF52200">
    <property type="entry name" value="Toll/Interleukin receptor TIR domain"/>
    <property type="match status" value="1"/>
</dbReference>
<evidence type="ECO:0000256" key="11">
    <source>
        <dbReference type="SAM" id="MobiDB-lite"/>
    </source>
</evidence>
<keyword evidence="10" id="KW-0325">Glycoprotein</keyword>
<comment type="similarity">
    <text evidence="2">Belongs to the Toll-like receptor family.</text>
</comment>
<keyword evidence="8 12" id="KW-0472">Membrane</keyword>
<dbReference type="PRINTS" id="PR01537">
    <property type="entry name" value="INTRLKN1R1F"/>
</dbReference>
<evidence type="ECO:0000256" key="6">
    <source>
        <dbReference type="ARBA" id="ARBA00022737"/>
    </source>
</evidence>
<evidence type="ECO:0000259" key="14">
    <source>
        <dbReference type="PROSITE" id="PS50104"/>
    </source>
</evidence>
<sequence length="1135" mass="131627">MSMRIIVCLLLSLLFSLKAEDQLECRHSKCFCNTVKNDEEGSTRRCSDKLYQQNLSMIQNLIHPPKNMSAFPYLELDTRHFSYFDVHIQIKCRNFNLKHNSTANTTLFDLIPKLNLHDIQSLILNQCPFPEEPFQVLFDILNVTKVNDFRIHFPTSAVRLSDIYFEEIPPLTSIIFTGKDSYRVKEMRYGDPFGTGTTIIDKNLYALDPNVFQHLRNLKRLQIEGYNITTLDTSMFKNLTSLQFLFIFSNQIENLTRDLFSNLLNLKKLDISENKISVLKSDILEDLVNLRNFEAYGNMFQAFPPDLFSKTEKIESIFLSYNGPLFEGFLSNLPNLQEVFLEGSNILNELPRDLFWKSPNLRKLYLRGHTKLTHIPRELFRDSRKILKLDLSNNGLRDLEENTFEFIKELADLDLSHNQLNNITNDIFSRGDIALSLEHLNLSHNKLKSIADKTFEKLYSLKSLDLSNNFLKLSPDEPYSYSQLKPCVSLETINLSNNQISQIYEDWIISEYVEHRKLDLTYNKITSIPDFVFHSTENEEYPGFQDIKIDLSYNQIEVIEFKDTPPTTKKKYSKTIKIILTGNPVACNCSNYDLFNFIQKPMSPNEFKTIKIEKSDELTCKPLNMPIKTMDLTKLPCDNVAGCPTACKCTYSPQHDQIIVNCTSANLTRIPQNLNITLVDKRAIPWHLREKKNRTIQLVLRNNSIQEFFPDTSENYTLVTDLDLSLNKIRDEKDITRHLPILETLDLSHNQLESLSSDFVNLLKSSSNVSSIFLYGNKWKCDCRITDLYNFNTENPQILKDFKNITCDDSRLLYKKSKEDFCPSLTGTIVSIVLAVLVVLLVLVSFLYYKYQQEIKVWLFAHRILLCWLTEEDVDTDKVYDAFVSYNEEDYRIVVKELIPQLDKNYKVCHHERDFIGGRMITEQIEEKVYQSRRTIIVLTEDFLKSYWGMYEFRTAHTQAKKDNCLRVILIILGDMPPQESIPDDMKAYINTHTYIKWGDKWFWEKLKYALPHPPARLSHDFHNAFAQSNTTQNASNSMPMQNITGSNPTQVCSATSVQQRTLKSQVVNSVFGTDVYKTPLTHQIIDDYENPNSPFNPNNPLSPYNPHSPLNPSNSISPFNPSSLYNPNHPDSPL</sequence>
<dbReference type="Pfam" id="PF00560">
    <property type="entry name" value="LRR_1"/>
    <property type="match status" value="1"/>
</dbReference>
<feature type="compositionally biased region" description="Low complexity" evidence="11">
    <location>
        <begin position="1091"/>
        <end position="1124"/>
    </location>
</feature>
<keyword evidence="9" id="KW-0675">Receptor</keyword>
<accession>A0A8D9BC34</accession>
<feature type="signal peptide" evidence="13">
    <location>
        <begin position="1"/>
        <end position="19"/>
    </location>
</feature>
<feature type="transmembrane region" description="Helical" evidence="12">
    <location>
        <begin position="825"/>
        <end position="849"/>
    </location>
</feature>
<keyword evidence="7 12" id="KW-1133">Transmembrane helix</keyword>
<dbReference type="FunFam" id="3.80.10.10:FF:001164">
    <property type="entry name" value="GH01279p"/>
    <property type="match status" value="1"/>
</dbReference>
<organism evidence="15">
    <name type="scientific">Cacopsylla melanoneura</name>
    <dbReference type="NCBI Taxonomy" id="428564"/>
    <lineage>
        <taxon>Eukaryota</taxon>
        <taxon>Metazoa</taxon>
        <taxon>Ecdysozoa</taxon>
        <taxon>Arthropoda</taxon>
        <taxon>Hexapoda</taxon>
        <taxon>Insecta</taxon>
        <taxon>Pterygota</taxon>
        <taxon>Neoptera</taxon>
        <taxon>Paraneoptera</taxon>
        <taxon>Hemiptera</taxon>
        <taxon>Sternorrhyncha</taxon>
        <taxon>Psylloidea</taxon>
        <taxon>Psyllidae</taxon>
        <taxon>Psyllinae</taxon>
        <taxon>Cacopsylla</taxon>
    </lineage>
</organism>
<evidence type="ECO:0000256" key="9">
    <source>
        <dbReference type="ARBA" id="ARBA00023170"/>
    </source>
</evidence>
<feature type="chain" id="PRO_5034014674" evidence="13">
    <location>
        <begin position="20"/>
        <end position="1135"/>
    </location>
</feature>
<keyword evidence="4 12" id="KW-0812">Transmembrane</keyword>
<evidence type="ECO:0000256" key="4">
    <source>
        <dbReference type="ARBA" id="ARBA00022692"/>
    </source>
</evidence>
<dbReference type="GO" id="GO:0038023">
    <property type="term" value="F:signaling receptor activity"/>
    <property type="evidence" value="ECO:0007669"/>
    <property type="project" value="TreeGrafter"/>
</dbReference>
<dbReference type="PROSITE" id="PS51450">
    <property type="entry name" value="LRR"/>
    <property type="match status" value="5"/>
</dbReference>
<keyword evidence="3" id="KW-0433">Leucine-rich repeat</keyword>
<dbReference type="InterPro" id="IPR035897">
    <property type="entry name" value="Toll_tir_struct_dom_sf"/>
</dbReference>
<dbReference type="GO" id="GO:0007165">
    <property type="term" value="P:signal transduction"/>
    <property type="evidence" value="ECO:0007669"/>
    <property type="project" value="InterPro"/>
</dbReference>
<reference evidence="15" key="1">
    <citation type="submission" date="2021-05" db="EMBL/GenBank/DDBJ databases">
        <authorList>
            <person name="Alioto T."/>
            <person name="Alioto T."/>
            <person name="Gomez Garrido J."/>
        </authorList>
    </citation>
    <scope>NUCLEOTIDE SEQUENCE</scope>
</reference>
<keyword evidence="6" id="KW-0677">Repeat</keyword>
<dbReference type="InterPro" id="IPR032675">
    <property type="entry name" value="LRR_dom_sf"/>
</dbReference>
<evidence type="ECO:0000256" key="8">
    <source>
        <dbReference type="ARBA" id="ARBA00023136"/>
    </source>
</evidence>
<dbReference type="SUPFAM" id="SSF52058">
    <property type="entry name" value="L domain-like"/>
    <property type="match status" value="1"/>
</dbReference>
<evidence type="ECO:0000256" key="2">
    <source>
        <dbReference type="ARBA" id="ARBA00009634"/>
    </source>
</evidence>
<dbReference type="Gene3D" id="3.80.10.10">
    <property type="entry name" value="Ribonuclease Inhibitor"/>
    <property type="match status" value="3"/>
</dbReference>
<dbReference type="SUPFAM" id="SSF52047">
    <property type="entry name" value="RNI-like"/>
    <property type="match status" value="1"/>
</dbReference>
<dbReference type="AlphaFoldDB" id="A0A8D9BC34"/>
<dbReference type="PRINTS" id="PR00019">
    <property type="entry name" value="LEURICHRPT"/>
</dbReference>
<dbReference type="InterPro" id="IPR000157">
    <property type="entry name" value="TIR_dom"/>
</dbReference>
<dbReference type="SMART" id="SM00369">
    <property type="entry name" value="LRR_TYP"/>
    <property type="match status" value="13"/>
</dbReference>
<keyword evidence="5 13" id="KW-0732">Signal</keyword>
<protein>
    <submittedName>
        <fullName evidence="15">Protein toll</fullName>
    </submittedName>
</protein>
<dbReference type="Gene3D" id="3.40.50.10140">
    <property type="entry name" value="Toll/interleukin-1 receptor homology (TIR) domain"/>
    <property type="match status" value="1"/>
</dbReference>
<dbReference type="EMBL" id="HBUF01627064">
    <property type="protein sequence ID" value="CAG6782378.1"/>
    <property type="molecule type" value="Transcribed_RNA"/>
</dbReference>